<comment type="cofactor">
    <cofactor evidence="1">
        <name>Zn(2+)</name>
        <dbReference type="ChEBI" id="CHEBI:29105"/>
    </cofactor>
</comment>
<evidence type="ECO:0000256" key="4">
    <source>
        <dbReference type="ARBA" id="ARBA00022801"/>
    </source>
</evidence>
<dbReference type="InterPro" id="IPR016047">
    <property type="entry name" value="M23ase_b-sheet_dom"/>
</dbReference>
<keyword evidence="6" id="KW-0482">Metalloprotease</keyword>
<feature type="coiled-coil region" evidence="7">
    <location>
        <begin position="59"/>
        <end position="86"/>
    </location>
</feature>
<evidence type="ECO:0000313" key="10">
    <source>
        <dbReference type="EMBL" id="GLQ18562.1"/>
    </source>
</evidence>
<evidence type="ECO:0000313" key="11">
    <source>
        <dbReference type="Proteomes" id="UP001161405"/>
    </source>
</evidence>
<accession>A0ABQ5UX40</accession>
<evidence type="ECO:0000259" key="9">
    <source>
        <dbReference type="Pfam" id="PF01551"/>
    </source>
</evidence>
<dbReference type="EMBL" id="BSNI01000002">
    <property type="protein sequence ID" value="GLQ18562.1"/>
    <property type="molecule type" value="Genomic_DNA"/>
</dbReference>
<dbReference type="Proteomes" id="UP001161405">
    <property type="component" value="Unassembled WGS sequence"/>
</dbReference>
<proteinExistence type="predicted"/>
<dbReference type="CDD" id="cd12797">
    <property type="entry name" value="M23_peptidase"/>
    <property type="match status" value="1"/>
</dbReference>
<evidence type="ECO:0000256" key="1">
    <source>
        <dbReference type="ARBA" id="ARBA00001947"/>
    </source>
</evidence>
<keyword evidence="8" id="KW-1133">Transmembrane helix</keyword>
<evidence type="ECO:0000256" key="8">
    <source>
        <dbReference type="SAM" id="Phobius"/>
    </source>
</evidence>
<comment type="caution">
    <text evidence="10">The sequence shown here is derived from an EMBL/GenBank/DDBJ whole genome shotgun (WGS) entry which is preliminary data.</text>
</comment>
<name>A0ABQ5UX40_9HYPH</name>
<keyword evidence="2" id="KW-0645">Protease</keyword>
<dbReference type="SUPFAM" id="SSF51261">
    <property type="entry name" value="Duplicated hybrid motif"/>
    <property type="match status" value="1"/>
</dbReference>
<dbReference type="InterPro" id="IPR050570">
    <property type="entry name" value="Cell_wall_metabolism_enzyme"/>
</dbReference>
<dbReference type="Gene3D" id="2.70.70.10">
    <property type="entry name" value="Glucose Permease (Domain IIA)"/>
    <property type="match status" value="1"/>
</dbReference>
<dbReference type="InterPro" id="IPR011055">
    <property type="entry name" value="Dup_hybrid_motif"/>
</dbReference>
<gene>
    <name evidence="10" type="ORF">GCM10007879_28110</name>
</gene>
<evidence type="ECO:0000256" key="7">
    <source>
        <dbReference type="SAM" id="Coils"/>
    </source>
</evidence>
<feature type="domain" description="M23ase beta-sheet core" evidence="9">
    <location>
        <begin position="275"/>
        <end position="369"/>
    </location>
</feature>
<evidence type="ECO:0000256" key="3">
    <source>
        <dbReference type="ARBA" id="ARBA00022723"/>
    </source>
</evidence>
<sequence>MRSFATTSQKANPLPSLAFFKGERFKHFWIYALVAVLFSSNVLLAIALYKSPKIAAALSSASEIQLAAYENRIAHLRTELDRLHSRQFAKSGNINLQLQELAAQQELLIEQHDYVKSLADKAKSLGLDVKSNKSAAFRAPNAPTFANNAVTDIASVTENIISMQEDSLYALTAIAQSAQSSTDKIASELKRAGLNISLPDATGGPYMPPRSNLGLDVDYMDHIDAANAAMSALTRFQHARNALSAAPIHRPLAWKHKYSSRFGNRRDPFTGKSAFHSGLDFRAPQGAKVTPIGAGRVTFAGRKGGYGNTVEVTHSNGLVSRYAHLSAIRVKKGQTVNPNHMLGLVGSTGRSTGPHLHLEVRKNDKPLNPDRFITAGAKLAAFLN</sequence>
<feature type="transmembrane region" description="Helical" evidence="8">
    <location>
        <begin position="28"/>
        <end position="49"/>
    </location>
</feature>
<keyword evidence="8" id="KW-0812">Transmembrane</keyword>
<reference evidence="10" key="1">
    <citation type="journal article" date="2014" name="Int. J. Syst. Evol. Microbiol.">
        <title>Complete genome of a new Firmicutes species belonging to the dominant human colonic microbiota ('Ruminococcus bicirculans') reveals two chromosomes and a selective capacity to utilize plant glucans.</title>
        <authorList>
            <consortium name="NISC Comparative Sequencing Program"/>
            <person name="Wegmann U."/>
            <person name="Louis P."/>
            <person name="Goesmann A."/>
            <person name="Henrissat B."/>
            <person name="Duncan S.H."/>
            <person name="Flint H.J."/>
        </authorList>
    </citation>
    <scope>NUCLEOTIDE SEQUENCE</scope>
    <source>
        <strain evidence="10">NBRC 107169</strain>
    </source>
</reference>
<keyword evidence="8" id="KW-0472">Membrane</keyword>
<evidence type="ECO:0000256" key="6">
    <source>
        <dbReference type="ARBA" id="ARBA00023049"/>
    </source>
</evidence>
<reference evidence="10" key="2">
    <citation type="submission" date="2023-01" db="EMBL/GenBank/DDBJ databases">
        <title>Draft genome sequence of Maritalea porphyrae strain NBRC 107169.</title>
        <authorList>
            <person name="Sun Q."/>
            <person name="Mori K."/>
        </authorList>
    </citation>
    <scope>NUCLEOTIDE SEQUENCE</scope>
    <source>
        <strain evidence="10">NBRC 107169</strain>
    </source>
</reference>
<keyword evidence="7" id="KW-0175">Coiled coil</keyword>
<dbReference type="PANTHER" id="PTHR21666:SF288">
    <property type="entry name" value="CELL DIVISION PROTEIN YTFB"/>
    <property type="match status" value="1"/>
</dbReference>
<protein>
    <submittedName>
        <fullName evidence="10">Membrane protein</fullName>
    </submittedName>
</protein>
<evidence type="ECO:0000256" key="5">
    <source>
        <dbReference type="ARBA" id="ARBA00022833"/>
    </source>
</evidence>
<keyword evidence="11" id="KW-1185">Reference proteome</keyword>
<dbReference type="RefSeq" id="WP_284365578.1">
    <property type="nucleotide sequence ID" value="NZ_BSNI01000002.1"/>
</dbReference>
<dbReference type="Pfam" id="PF01551">
    <property type="entry name" value="Peptidase_M23"/>
    <property type="match status" value="1"/>
</dbReference>
<evidence type="ECO:0000256" key="2">
    <source>
        <dbReference type="ARBA" id="ARBA00022670"/>
    </source>
</evidence>
<dbReference type="PANTHER" id="PTHR21666">
    <property type="entry name" value="PEPTIDASE-RELATED"/>
    <property type="match status" value="1"/>
</dbReference>
<keyword evidence="5" id="KW-0862">Zinc</keyword>
<keyword evidence="3" id="KW-0479">Metal-binding</keyword>
<keyword evidence="4" id="KW-0378">Hydrolase</keyword>
<organism evidence="10 11">
    <name type="scientific">Maritalea porphyrae</name>
    <dbReference type="NCBI Taxonomy" id="880732"/>
    <lineage>
        <taxon>Bacteria</taxon>
        <taxon>Pseudomonadati</taxon>
        <taxon>Pseudomonadota</taxon>
        <taxon>Alphaproteobacteria</taxon>
        <taxon>Hyphomicrobiales</taxon>
        <taxon>Devosiaceae</taxon>
        <taxon>Maritalea</taxon>
    </lineage>
</organism>